<evidence type="ECO:0000259" key="4">
    <source>
        <dbReference type="Pfam" id="PF01578"/>
    </source>
</evidence>
<sequence>MAAQIAPMIFLTTAFVFDLEALDLVSRYGGADLPLLYRVSAVWGGRAGPLLLWSALMGVVTWFMSGRNASNSSEVRLMHGMTAAILLVAWILSPFAASSGWGGTLNPLLQTDLMVIHPPVVFAYYSLCLAVASVAVAGLIDGRDARSVHEAQLHWARAGFLLGAVGIGLGGLWAYTVLDWGGYWAWDPVETGSILPWFALLMIVHARARTDSQRDSAIVASPALGMIAGALAIHATLVTRANGVWASVHSFVGNEEARQYDDPYLRIIQLFDDGAAGIEVAVYSLLMISLCIAAVIWLARQQRQSLVNRGAASLLNSNRGQAVVLLLSTAAIGIWIGSTAVTLVGIALMFLLISGEAEKPPTTYVFGGVFLMLFASWSWTATLAQAVVGMLLFLAPWLLSTSEEEAPLSLVFSDTRVRMKLARSIPWFAAAAFLTLTWLLLTAEIDGTSLAAHEFYGAPILAIVILALTVYAWGKTVDARRGNALMLTTLAVSLGLAWSADHFSLPGDPTLMLTDTISRGALAMFLLTWLVIAIPPTAKLTYDTVRKVVPHLSKDGLTAPSNAARLRLFGSHLAHLGIILLLLGHVLTTTLVDRADPSHLITLEKDSAVEFNGYEFTFRETVLLAEDDPDYEYNIGNGFAGFVIEVTRDGEKVDEVTPGILRFGWQTTRSEVDRMVRPSGDLIFILDQQQAQISLTSMMQGETDEVSEIRVTVHDLQGSHLVWTGWGLIMLGGVFALISSDRYRSDEEE</sequence>
<dbReference type="PRINTS" id="PR01410">
    <property type="entry name" value="CCBIOGENESIS"/>
</dbReference>
<keyword evidence="3" id="KW-1133">Transmembrane helix</keyword>
<feature type="transmembrane region" description="Helical" evidence="3">
    <location>
        <begin position="45"/>
        <end position="65"/>
    </location>
</feature>
<dbReference type="GO" id="GO:0020037">
    <property type="term" value="F:heme binding"/>
    <property type="evidence" value="ECO:0007669"/>
    <property type="project" value="InterPro"/>
</dbReference>
<feature type="transmembrane region" description="Helical" evidence="3">
    <location>
        <begin position="216"/>
        <end position="237"/>
    </location>
</feature>
<comment type="similarity">
    <text evidence="1">Belongs to the CcmF/CycK/Ccl1/NrfE/CcsA family.</text>
</comment>
<feature type="transmembrane region" description="Helical" evidence="3">
    <location>
        <begin position="520"/>
        <end position="538"/>
    </location>
</feature>
<organism evidence="5">
    <name type="scientific">uncultured marine group II/III euryarchaeote KM3_127_D04</name>
    <dbReference type="NCBI Taxonomy" id="1457857"/>
    <lineage>
        <taxon>Archaea</taxon>
        <taxon>Methanobacteriati</taxon>
        <taxon>Methanobacteriota</taxon>
        <taxon>environmental samples</taxon>
    </lineage>
</organism>
<evidence type="ECO:0000256" key="2">
    <source>
        <dbReference type="ARBA" id="ARBA00022748"/>
    </source>
</evidence>
<dbReference type="InterPro" id="IPR002541">
    <property type="entry name" value="Cyt_c_assembly"/>
</dbReference>
<dbReference type="GO" id="GO:0017004">
    <property type="term" value="P:cytochrome complex assembly"/>
    <property type="evidence" value="ECO:0007669"/>
    <property type="project" value="UniProtKB-KW"/>
</dbReference>
<keyword evidence="3" id="KW-0812">Transmembrane</keyword>
<feature type="transmembrane region" description="Helical" evidence="3">
    <location>
        <begin position="455"/>
        <end position="472"/>
    </location>
</feature>
<protein>
    <submittedName>
        <fullName evidence="5">Cytochrome c-type biogenesis protein (CcmF)</fullName>
    </submittedName>
</protein>
<feature type="transmembrane region" description="Helical" evidence="3">
    <location>
        <begin position="121"/>
        <end position="140"/>
    </location>
</feature>
<dbReference type="PANTHER" id="PTHR43653:SF1">
    <property type="entry name" value="CYTOCHROME C-TYPE BIOGENESIS PROTEIN CCMF"/>
    <property type="match status" value="1"/>
</dbReference>
<dbReference type="Pfam" id="PF01578">
    <property type="entry name" value="Cytochrom_C_asm"/>
    <property type="match status" value="1"/>
</dbReference>
<evidence type="ECO:0000256" key="3">
    <source>
        <dbReference type="SAM" id="Phobius"/>
    </source>
</evidence>
<name>A0A075GDB9_9EURY</name>
<feature type="transmembrane region" description="Helical" evidence="3">
    <location>
        <begin position="425"/>
        <end position="443"/>
    </location>
</feature>
<keyword evidence="2" id="KW-0201">Cytochrome c-type biogenesis</keyword>
<gene>
    <name evidence="5" type="primary">ccmF</name>
</gene>
<evidence type="ECO:0000313" key="5">
    <source>
        <dbReference type="EMBL" id="AIE99996.1"/>
    </source>
</evidence>
<feature type="transmembrane region" description="Helical" evidence="3">
    <location>
        <begin position="77"/>
        <end position="101"/>
    </location>
</feature>
<dbReference type="AlphaFoldDB" id="A0A075GDB9"/>
<feature type="transmembrane region" description="Helical" evidence="3">
    <location>
        <begin position="720"/>
        <end position="738"/>
    </location>
</feature>
<evidence type="ECO:0000256" key="1">
    <source>
        <dbReference type="ARBA" id="ARBA00009186"/>
    </source>
</evidence>
<dbReference type="GO" id="GO:0016020">
    <property type="term" value="C:membrane"/>
    <property type="evidence" value="ECO:0007669"/>
    <property type="project" value="InterPro"/>
</dbReference>
<keyword evidence="3" id="KW-0472">Membrane</keyword>
<dbReference type="GO" id="GO:0015232">
    <property type="term" value="F:heme transmembrane transporter activity"/>
    <property type="evidence" value="ECO:0007669"/>
    <property type="project" value="InterPro"/>
</dbReference>
<dbReference type="InterPro" id="IPR003567">
    <property type="entry name" value="Cyt_c_biogenesis"/>
</dbReference>
<feature type="domain" description="Cytochrome c assembly protein" evidence="4">
    <location>
        <begin position="43"/>
        <end position="220"/>
    </location>
</feature>
<reference evidence="5" key="1">
    <citation type="journal article" date="2014" name="Genome Biol. Evol.">
        <title>Pangenome evidence for extensive interdomain horizontal transfer affecting lineage core and shell genes in uncultured planktonic thaumarchaeota and euryarchaeota.</title>
        <authorList>
            <person name="Deschamps P."/>
            <person name="Zivanovic Y."/>
            <person name="Moreira D."/>
            <person name="Rodriguez-Valera F."/>
            <person name="Lopez-Garcia P."/>
        </authorList>
    </citation>
    <scope>NUCLEOTIDE SEQUENCE</scope>
</reference>
<feature type="transmembrane region" description="Helical" evidence="3">
    <location>
        <begin position="184"/>
        <end position="204"/>
    </location>
</feature>
<feature type="transmembrane region" description="Helical" evidence="3">
    <location>
        <begin position="365"/>
        <end position="394"/>
    </location>
</feature>
<feature type="transmembrane region" description="Helical" evidence="3">
    <location>
        <begin position="484"/>
        <end position="500"/>
    </location>
</feature>
<feature type="transmembrane region" description="Helical" evidence="3">
    <location>
        <begin position="320"/>
        <end position="353"/>
    </location>
</feature>
<accession>A0A075GDB9</accession>
<feature type="transmembrane region" description="Helical" evidence="3">
    <location>
        <begin position="573"/>
        <end position="592"/>
    </location>
</feature>
<proteinExistence type="inferred from homology"/>
<dbReference type="EMBL" id="KF900578">
    <property type="protein sequence ID" value="AIE99996.1"/>
    <property type="molecule type" value="Genomic_DNA"/>
</dbReference>
<dbReference type="PANTHER" id="PTHR43653">
    <property type="entry name" value="CYTOCHROME C ASSEMBLY PROTEIN-RELATED"/>
    <property type="match status" value="1"/>
</dbReference>
<feature type="transmembrane region" description="Helical" evidence="3">
    <location>
        <begin position="280"/>
        <end position="299"/>
    </location>
</feature>
<feature type="transmembrane region" description="Helical" evidence="3">
    <location>
        <begin position="160"/>
        <end position="178"/>
    </location>
</feature>